<sequence>MSFRFIMIFVCIIGTQLLLIKDAQQRSLPSESTHLFRPTLRPPLCWVDIDQYTVTCRELTRQFSYIAALIFGQDNTGSNDPEACSSVGDPTCPVKVPLFVLSYYHYGIHTEFHLQVILARRQSRVLYYACPFSLRHIGPKYPRSTDLQPQEYLYAAIPSLYPWFAVMNPTLNSIDSFCLVSGEG</sequence>
<comment type="caution">
    <text evidence="2">The sequence shown here is derived from an EMBL/GenBank/DDBJ whole genome shotgun (WGS) entry which is preliminary data.</text>
</comment>
<organism evidence="2 3">
    <name type="scientific">Armillaria luteobubalina</name>
    <dbReference type="NCBI Taxonomy" id="153913"/>
    <lineage>
        <taxon>Eukaryota</taxon>
        <taxon>Fungi</taxon>
        <taxon>Dikarya</taxon>
        <taxon>Basidiomycota</taxon>
        <taxon>Agaricomycotina</taxon>
        <taxon>Agaricomycetes</taxon>
        <taxon>Agaricomycetidae</taxon>
        <taxon>Agaricales</taxon>
        <taxon>Marasmiineae</taxon>
        <taxon>Physalacriaceae</taxon>
        <taxon>Armillaria</taxon>
    </lineage>
</organism>
<reference evidence="2" key="1">
    <citation type="submission" date="2023-06" db="EMBL/GenBank/DDBJ databases">
        <authorList>
            <consortium name="Lawrence Berkeley National Laboratory"/>
            <person name="Ahrendt S."/>
            <person name="Sahu N."/>
            <person name="Indic B."/>
            <person name="Wong-Bajracharya J."/>
            <person name="Merenyi Z."/>
            <person name="Ke H.-M."/>
            <person name="Monk M."/>
            <person name="Kocsube S."/>
            <person name="Drula E."/>
            <person name="Lipzen A."/>
            <person name="Balint B."/>
            <person name="Henrissat B."/>
            <person name="Andreopoulos B."/>
            <person name="Martin F.M."/>
            <person name="Harder C.B."/>
            <person name="Rigling D."/>
            <person name="Ford K.L."/>
            <person name="Foster G.D."/>
            <person name="Pangilinan J."/>
            <person name="Papanicolaou A."/>
            <person name="Barry K."/>
            <person name="LaButti K."/>
            <person name="Viragh M."/>
            <person name="Koriabine M."/>
            <person name="Yan M."/>
            <person name="Riley R."/>
            <person name="Champramary S."/>
            <person name="Plett K.L."/>
            <person name="Tsai I.J."/>
            <person name="Slot J."/>
            <person name="Sipos G."/>
            <person name="Plett J."/>
            <person name="Nagy L.G."/>
            <person name="Grigoriev I.V."/>
        </authorList>
    </citation>
    <scope>NUCLEOTIDE SEQUENCE</scope>
    <source>
        <strain evidence="2">HWK02</strain>
    </source>
</reference>
<keyword evidence="3" id="KW-1185">Reference proteome</keyword>
<accession>A0AA39Q1E4</accession>
<dbReference type="AlphaFoldDB" id="A0AA39Q1E4"/>
<gene>
    <name evidence="2" type="ORF">EDD18DRAFT_406259</name>
</gene>
<proteinExistence type="predicted"/>
<protein>
    <submittedName>
        <fullName evidence="2">Uncharacterized protein</fullName>
    </submittedName>
</protein>
<evidence type="ECO:0000313" key="3">
    <source>
        <dbReference type="Proteomes" id="UP001175228"/>
    </source>
</evidence>
<evidence type="ECO:0000256" key="1">
    <source>
        <dbReference type="SAM" id="SignalP"/>
    </source>
</evidence>
<name>A0AA39Q1E4_9AGAR</name>
<evidence type="ECO:0000313" key="2">
    <source>
        <dbReference type="EMBL" id="KAK0493581.1"/>
    </source>
</evidence>
<keyword evidence="1" id="KW-0732">Signal</keyword>
<feature type="chain" id="PRO_5041234845" evidence="1">
    <location>
        <begin position="26"/>
        <end position="184"/>
    </location>
</feature>
<dbReference type="EMBL" id="JAUEPU010000024">
    <property type="protein sequence ID" value="KAK0493581.1"/>
    <property type="molecule type" value="Genomic_DNA"/>
</dbReference>
<feature type="signal peptide" evidence="1">
    <location>
        <begin position="1"/>
        <end position="25"/>
    </location>
</feature>
<dbReference type="Proteomes" id="UP001175228">
    <property type="component" value="Unassembled WGS sequence"/>
</dbReference>